<dbReference type="EMBL" id="AQPN01000143">
    <property type="protein sequence ID" value="EOR92778.1"/>
    <property type="molecule type" value="Genomic_DNA"/>
</dbReference>
<accession>R9GM31</accession>
<protein>
    <submittedName>
        <fullName evidence="2">Short chain dehydrogenase family protein</fullName>
    </submittedName>
</protein>
<dbReference type="Gene3D" id="3.40.50.720">
    <property type="entry name" value="NAD(P)-binding Rossmann-like Domain"/>
    <property type="match status" value="1"/>
</dbReference>
<dbReference type="AlphaFoldDB" id="R9GM31"/>
<reference evidence="2 3" key="1">
    <citation type="journal article" date="2013" name="Genome Announc.">
        <title>Draft Genome Sequence of Arcticibacter svalbardensis Strain MN12-7T, a Member of the Family Sphingobacteriaceae Isolated from an Arctic Soil Sample.</title>
        <authorList>
            <person name="Shivaji S."/>
            <person name="Ara S."/>
            <person name="Prasad S."/>
            <person name="Manasa B.P."/>
            <person name="Begum Z."/>
            <person name="Singh A."/>
            <person name="Kumar Pinnaka A."/>
        </authorList>
    </citation>
    <scope>NUCLEOTIDE SEQUENCE [LARGE SCALE GENOMIC DNA]</scope>
    <source>
        <strain evidence="2 3">MN12-7</strain>
    </source>
</reference>
<dbReference type="Pfam" id="PF00106">
    <property type="entry name" value="adh_short"/>
    <property type="match status" value="1"/>
</dbReference>
<proteinExistence type="inferred from homology"/>
<evidence type="ECO:0000256" key="1">
    <source>
        <dbReference type="ARBA" id="ARBA00006484"/>
    </source>
</evidence>
<dbReference type="PRINTS" id="PR00081">
    <property type="entry name" value="GDHRDH"/>
</dbReference>
<dbReference type="STRING" id="1150600.ADIARSV_4060"/>
<organism evidence="2 3">
    <name type="scientific">Arcticibacter svalbardensis MN12-7</name>
    <dbReference type="NCBI Taxonomy" id="1150600"/>
    <lineage>
        <taxon>Bacteria</taxon>
        <taxon>Pseudomonadati</taxon>
        <taxon>Bacteroidota</taxon>
        <taxon>Sphingobacteriia</taxon>
        <taxon>Sphingobacteriales</taxon>
        <taxon>Sphingobacteriaceae</taxon>
        <taxon>Arcticibacter</taxon>
    </lineage>
</organism>
<dbReference type="InterPro" id="IPR036291">
    <property type="entry name" value="NAD(P)-bd_dom_sf"/>
</dbReference>
<comment type="similarity">
    <text evidence="1">Belongs to the short-chain dehydrogenases/reductases (SDR) family.</text>
</comment>
<keyword evidence="3" id="KW-1185">Reference proteome</keyword>
<dbReference type="RefSeq" id="WP_016197279.1">
    <property type="nucleotide sequence ID" value="NZ_AQPN01000143.1"/>
</dbReference>
<dbReference type="PANTHER" id="PTHR42879:SF2">
    <property type="entry name" value="3-OXOACYL-[ACYL-CARRIER-PROTEIN] REDUCTASE FABG"/>
    <property type="match status" value="1"/>
</dbReference>
<dbReference type="InterPro" id="IPR050259">
    <property type="entry name" value="SDR"/>
</dbReference>
<dbReference type="InterPro" id="IPR002347">
    <property type="entry name" value="SDR_fam"/>
</dbReference>
<comment type="caution">
    <text evidence="2">The sequence shown here is derived from an EMBL/GenBank/DDBJ whole genome shotgun (WGS) entry which is preliminary data.</text>
</comment>
<evidence type="ECO:0000313" key="3">
    <source>
        <dbReference type="Proteomes" id="UP000014174"/>
    </source>
</evidence>
<dbReference type="Proteomes" id="UP000014174">
    <property type="component" value="Unassembled WGS sequence"/>
</dbReference>
<sequence length="254" mass="28209">MKIALIIGAASGIGLGISNALRKKEIHVIDADIAFNESEQTSTKRYVDASCETSITSLTEFLRKESIQLDYLIITIGTIDEGHSLLYPSQNLAWMLKINVIAPYLLVQHLNTFLNESDCPKILLTSSSAGLGLIHDASNLMPYIVSKHALMGYFKVLHNELSKQGIQVSLLFPNRIAGKLSENSAKLRRAFLDEKDDFSKGFQPNKVVDASNVTPGFIEDFLEGKTYISNNPSIILDKLQAELDYMKQNWSSQV</sequence>
<name>R9GM31_9SPHI</name>
<evidence type="ECO:0000313" key="2">
    <source>
        <dbReference type="EMBL" id="EOR92778.1"/>
    </source>
</evidence>
<gene>
    <name evidence="2" type="ORF">ADIARSV_4060</name>
</gene>
<dbReference type="OrthoDB" id="1235794at2"/>
<dbReference type="PANTHER" id="PTHR42879">
    <property type="entry name" value="3-OXOACYL-(ACYL-CARRIER-PROTEIN) REDUCTASE"/>
    <property type="match status" value="1"/>
</dbReference>
<dbReference type="CDD" id="cd05233">
    <property type="entry name" value="SDR_c"/>
    <property type="match status" value="1"/>
</dbReference>
<dbReference type="eggNOG" id="COG1028">
    <property type="taxonomic scope" value="Bacteria"/>
</dbReference>
<dbReference type="SUPFAM" id="SSF51735">
    <property type="entry name" value="NAD(P)-binding Rossmann-fold domains"/>
    <property type="match status" value="1"/>
</dbReference>